<dbReference type="Proteomes" id="UP000198656">
    <property type="component" value="Unassembled WGS sequence"/>
</dbReference>
<evidence type="ECO:0000313" key="2">
    <source>
        <dbReference type="Proteomes" id="UP000198656"/>
    </source>
</evidence>
<gene>
    <name evidence="1" type="ORF">SAMN05443529_104109</name>
</gene>
<organism evidence="1 2">
    <name type="scientific">Desulfosporosinus hippei DSM 8344</name>
    <dbReference type="NCBI Taxonomy" id="1121419"/>
    <lineage>
        <taxon>Bacteria</taxon>
        <taxon>Bacillati</taxon>
        <taxon>Bacillota</taxon>
        <taxon>Clostridia</taxon>
        <taxon>Eubacteriales</taxon>
        <taxon>Desulfitobacteriaceae</taxon>
        <taxon>Desulfosporosinus</taxon>
    </lineage>
</organism>
<protein>
    <submittedName>
        <fullName evidence="1">Uncharacterized protein</fullName>
    </submittedName>
</protein>
<reference evidence="2" key="1">
    <citation type="submission" date="2016-10" db="EMBL/GenBank/DDBJ databases">
        <authorList>
            <person name="Varghese N."/>
            <person name="Submissions S."/>
        </authorList>
    </citation>
    <scope>NUCLEOTIDE SEQUENCE [LARGE SCALE GENOMIC DNA]</scope>
    <source>
        <strain evidence="2">DSM 8344</strain>
    </source>
</reference>
<accession>A0A1G7VG45</accession>
<evidence type="ECO:0000313" key="1">
    <source>
        <dbReference type="EMBL" id="SDG58551.1"/>
    </source>
</evidence>
<name>A0A1G7VG45_9FIRM</name>
<proteinExistence type="predicted"/>
<dbReference type="STRING" id="1121419.SAMN05443529_104109"/>
<dbReference type="AlphaFoldDB" id="A0A1G7VG45"/>
<keyword evidence="2" id="KW-1185">Reference proteome</keyword>
<sequence length="75" mass="8109">MERKALGLGISLRRRGLKTVDTVIGKKRIFKNVVSERRAGSENDRLAQVGAKLKGTVADTGYIGGNAHFRKTVAA</sequence>
<dbReference type="EMBL" id="FNCP01000004">
    <property type="protein sequence ID" value="SDG58551.1"/>
    <property type="molecule type" value="Genomic_DNA"/>
</dbReference>